<evidence type="ECO:0000256" key="15">
    <source>
        <dbReference type="RuleBase" id="RU362114"/>
    </source>
</evidence>
<keyword evidence="9" id="KW-0862">Zinc</keyword>
<feature type="domain" description="WGR" evidence="19">
    <location>
        <begin position="106"/>
        <end position="204"/>
    </location>
</feature>
<dbReference type="PROSITE" id="PS51060">
    <property type="entry name" value="PARP_ALPHA_HD"/>
    <property type="match status" value="1"/>
</dbReference>
<feature type="compositionally biased region" description="Basic and acidic residues" evidence="16">
    <location>
        <begin position="235"/>
        <end position="247"/>
    </location>
</feature>
<feature type="domain" description="PARP alpha-helical" evidence="18">
    <location>
        <begin position="248"/>
        <end position="374"/>
    </location>
</feature>
<dbReference type="GO" id="GO:0008270">
    <property type="term" value="F:zinc ion binding"/>
    <property type="evidence" value="ECO:0007669"/>
    <property type="project" value="UniProtKB-KW"/>
</dbReference>
<dbReference type="InterPro" id="IPR036930">
    <property type="entry name" value="WGR_dom_sf"/>
</dbReference>
<evidence type="ECO:0000259" key="18">
    <source>
        <dbReference type="PROSITE" id="PS51060"/>
    </source>
</evidence>
<evidence type="ECO:0000256" key="5">
    <source>
        <dbReference type="ARBA" id="ARBA00022723"/>
    </source>
</evidence>
<sequence length="629" mass="69104">MEMKDVDKDDGEKPAKKVRGKKGASAAAAAPAPVAVAAPASPAPAAALPAKKPTARGAKSKKSFKEPSPDPADDESSKEEPAPKMKTVQMVKGTAPVDTYFPDPSGWSVYVDPQGVIYDGSLNQTDIRKNSNKFYYVQLLERKPNGGFAAWTRWGRVGEEGQMAMVAGKGSSLLVAIAAFEKKFKDKTGLTWETRFNTPRSGKYTYVLKNYAASDDENSDKEDADAKGKGKGKGKKEEKKEEDKPIPDSKLAASIQSLMALIFNSSFMQQQMLAMSYDSAKLPLGKLSKTTINQGFLALKAIGELMNDASLAQTQYGMAVNQVYIDLTNRYYSVIPHAFGRSVPPVINSPQMLKREVELIESLGDMKIATEVLKDTSKAVLDKAGNRINPIDKQYESLNLNEATPLDKSSQEYLNLAAYLQKTHGKTHYLKLTVEDIFRIERAGETQRFTDAGFDKLANDNRYLLWHGSRVTNFAGILSQGLRIAPPEAPVNGYMYGKGIYLADMVTKSANYCCAMQSNNTGLLMLCEAQLGDPMYELVHSDYHAAENSKKAGALATKGKGRTAPLEWMDAGCVSEGLKGVKMPDVKVDTGDVDERGLYLQYNEYIVYNVAQVKIRYLFRCKFDSGTIW</sequence>
<keyword evidence="11" id="KW-0238">DNA-binding</keyword>
<dbReference type="OrthoDB" id="2017365at2759"/>
<dbReference type="GO" id="GO:0005730">
    <property type="term" value="C:nucleolus"/>
    <property type="evidence" value="ECO:0007669"/>
    <property type="project" value="TreeGrafter"/>
</dbReference>
<dbReference type="GO" id="GO:0070212">
    <property type="term" value="P:protein poly-ADP-ribosylation"/>
    <property type="evidence" value="ECO:0007669"/>
    <property type="project" value="TreeGrafter"/>
</dbReference>
<feature type="compositionally biased region" description="Basic and acidic residues" evidence="16">
    <location>
        <begin position="1"/>
        <end position="15"/>
    </location>
</feature>
<feature type="compositionally biased region" description="Low complexity" evidence="16">
    <location>
        <begin position="24"/>
        <end position="50"/>
    </location>
</feature>
<dbReference type="SUPFAM" id="SSF56399">
    <property type="entry name" value="ADP-ribosylation"/>
    <property type="match status" value="1"/>
</dbReference>
<evidence type="ECO:0000256" key="14">
    <source>
        <dbReference type="ARBA" id="ARBA00033987"/>
    </source>
</evidence>
<evidence type="ECO:0000313" key="21">
    <source>
        <dbReference type="Proteomes" id="UP000267821"/>
    </source>
</evidence>
<dbReference type="GO" id="GO:0003950">
    <property type="term" value="F:NAD+ poly-ADP-ribosyltransferase activity"/>
    <property type="evidence" value="ECO:0007669"/>
    <property type="project" value="UniProtKB-UniRule"/>
</dbReference>
<dbReference type="GO" id="GO:0003677">
    <property type="term" value="F:DNA binding"/>
    <property type="evidence" value="ECO:0007669"/>
    <property type="project" value="UniProtKB-KW"/>
</dbReference>
<evidence type="ECO:0000259" key="19">
    <source>
        <dbReference type="PROSITE" id="PS51977"/>
    </source>
</evidence>
<feature type="domain" description="PARP catalytic" evidence="17">
    <location>
        <begin position="389"/>
        <end position="629"/>
    </location>
</feature>
<keyword evidence="6" id="KW-0677">Repeat</keyword>
<evidence type="ECO:0000256" key="2">
    <source>
        <dbReference type="ARBA" id="ARBA00022676"/>
    </source>
</evidence>
<evidence type="ECO:0000256" key="13">
    <source>
        <dbReference type="ARBA" id="ARBA00024347"/>
    </source>
</evidence>
<proteinExistence type="inferred from homology"/>
<evidence type="ECO:0000259" key="17">
    <source>
        <dbReference type="PROSITE" id="PS51059"/>
    </source>
</evidence>
<keyword evidence="10 15" id="KW-0520">NAD</keyword>
<comment type="catalytic activity">
    <reaction evidence="14">
        <text>NAD(+) + (ADP-D-ribosyl)n-acceptor = nicotinamide + (ADP-D-ribosyl)n+1-acceptor + H(+).</text>
        <dbReference type="EC" id="2.4.2.30"/>
    </reaction>
</comment>
<dbReference type="CDD" id="cd01437">
    <property type="entry name" value="parp_like"/>
    <property type="match status" value="1"/>
</dbReference>
<dbReference type="InterPro" id="IPR012317">
    <property type="entry name" value="Poly(ADP-ribose)pol_cat_dom"/>
</dbReference>
<dbReference type="Gene3D" id="3.90.228.10">
    <property type="match status" value="1"/>
</dbReference>
<comment type="similarity">
    <text evidence="13">Belongs to the ARTD/PARP family.</text>
</comment>
<dbReference type="InterPro" id="IPR008893">
    <property type="entry name" value="WGR_domain"/>
</dbReference>
<dbReference type="GO" id="GO:0006302">
    <property type="term" value="P:double-strand break repair"/>
    <property type="evidence" value="ECO:0007669"/>
    <property type="project" value="TreeGrafter"/>
</dbReference>
<dbReference type="InterPro" id="IPR036616">
    <property type="entry name" value="Poly(ADP-ribose)pol_reg_dom_sf"/>
</dbReference>
<keyword evidence="4" id="KW-0548">Nucleotidyltransferase</keyword>
<dbReference type="Pfam" id="PF02877">
    <property type="entry name" value="PARP_reg"/>
    <property type="match status" value="1"/>
</dbReference>
<dbReference type="EC" id="2.4.2.-" evidence="15"/>
<name>A0A3N4LSR6_9PEZI</name>
<evidence type="ECO:0000256" key="4">
    <source>
        <dbReference type="ARBA" id="ARBA00022695"/>
    </source>
</evidence>
<protein>
    <recommendedName>
        <fullName evidence="15">Poly [ADP-ribose] polymerase</fullName>
        <shortName evidence="15">PARP</shortName>
        <ecNumber evidence="15">2.4.2.-</ecNumber>
    </recommendedName>
</protein>
<reference evidence="20 21" key="1">
    <citation type="journal article" date="2018" name="Nat. Ecol. Evol.">
        <title>Pezizomycetes genomes reveal the molecular basis of ectomycorrhizal truffle lifestyle.</title>
        <authorList>
            <person name="Murat C."/>
            <person name="Payen T."/>
            <person name="Noel B."/>
            <person name="Kuo A."/>
            <person name="Morin E."/>
            <person name="Chen J."/>
            <person name="Kohler A."/>
            <person name="Krizsan K."/>
            <person name="Balestrini R."/>
            <person name="Da Silva C."/>
            <person name="Montanini B."/>
            <person name="Hainaut M."/>
            <person name="Levati E."/>
            <person name="Barry K.W."/>
            <person name="Belfiori B."/>
            <person name="Cichocki N."/>
            <person name="Clum A."/>
            <person name="Dockter R.B."/>
            <person name="Fauchery L."/>
            <person name="Guy J."/>
            <person name="Iotti M."/>
            <person name="Le Tacon F."/>
            <person name="Lindquist E.A."/>
            <person name="Lipzen A."/>
            <person name="Malagnac F."/>
            <person name="Mello A."/>
            <person name="Molinier V."/>
            <person name="Miyauchi S."/>
            <person name="Poulain J."/>
            <person name="Riccioni C."/>
            <person name="Rubini A."/>
            <person name="Sitrit Y."/>
            <person name="Splivallo R."/>
            <person name="Traeger S."/>
            <person name="Wang M."/>
            <person name="Zifcakova L."/>
            <person name="Wipf D."/>
            <person name="Zambonelli A."/>
            <person name="Paolocci F."/>
            <person name="Nowrousian M."/>
            <person name="Ottonello S."/>
            <person name="Baldrian P."/>
            <person name="Spatafora J.W."/>
            <person name="Henrissat B."/>
            <person name="Nagy L.G."/>
            <person name="Aury J.M."/>
            <person name="Wincker P."/>
            <person name="Grigoriev I.V."/>
            <person name="Bonfante P."/>
            <person name="Martin F.M."/>
        </authorList>
    </citation>
    <scope>NUCLEOTIDE SEQUENCE [LARGE SCALE GENOMIC DNA]</scope>
    <source>
        <strain evidence="20 21">ATCC MYA-4762</strain>
    </source>
</reference>
<keyword evidence="5" id="KW-0479">Metal-binding</keyword>
<dbReference type="InterPro" id="IPR004102">
    <property type="entry name" value="Poly(ADP-ribose)pol_reg_dom"/>
</dbReference>
<keyword evidence="8" id="KW-0863">Zinc-finger</keyword>
<dbReference type="Pfam" id="PF00644">
    <property type="entry name" value="PARP"/>
    <property type="match status" value="1"/>
</dbReference>
<dbReference type="GO" id="GO:0016779">
    <property type="term" value="F:nucleotidyltransferase activity"/>
    <property type="evidence" value="ECO:0007669"/>
    <property type="project" value="UniProtKB-KW"/>
</dbReference>
<evidence type="ECO:0000256" key="8">
    <source>
        <dbReference type="ARBA" id="ARBA00022771"/>
    </source>
</evidence>
<keyword evidence="3 15" id="KW-0808">Transferase</keyword>
<dbReference type="FunFam" id="3.90.228.10:FF:000002">
    <property type="entry name" value="Poly [ADP-ribose] polymerase"/>
    <property type="match status" value="1"/>
</dbReference>
<evidence type="ECO:0000256" key="12">
    <source>
        <dbReference type="ARBA" id="ARBA00023242"/>
    </source>
</evidence>
<dbReference type="PROSITE" id="PS51059">
    <property type="entry name" value="PARP_CATALYTIC"/>
    <property type="match status" value="1"/>
</dbReference>
<dbReference type="PANTHER" id="PTHR10459">
    <property type="entry name" value="DNA LIGASE"/>
    <property type="match status" value="1"/>
</dbReference>
<dbReference type="STRING" id="1051890.A0A3N4LSR6"/>
<dbReference type="Proteomes" id="UP000267821">
    <property type="component" value="Unassembled WGS sequence"/>
</dbReference>
<evidence type="ECO:0000313" key="20">
    <source>
        <dbReference type="EMBL" id="RPB25860.1"/>
    </source>
</evidence>
<evidence type="ECO:0000256" key="7">
    <source>
        <dbReference type="ARBA" id="ARBA00022765"/>
    </source>
</evidence>
<keyword evidence="21" id="KW-1185">Reference proteome</keyword>
<evidence type="ECO:0000256" key="1">
    <source>
        <dbReference type="ARBA" id="ARBA00004123"/>
    </source>
</evidence>
<dbReference type="AlphaFoldDB" id="A0A3N4LSR6"/>
<gene>
    <name evidence="20" type="ORF">L211DRAFT_805521</name>
</gene>
<dbReference type="Gene3D" id="1.20.142.10">
    <property type="entry name" value="Poly(ADP-ribose) polymerase, regulatory domain"/>
    <property type="match status" value="1"/>
</dbReference>
<evidence type="ECO:0000256" key="6">
    <source>
        <dbReference type="ARBA" id="ARBA00022737"/>
    </source>
</evidence>
<dbReference type="InterPro" id="IPR050800">
    <property type="entry name" value="ARTD/PARP"/>
</dbReference>
<comment type="subcellular location">
    <subcellularLocation>
        <location evidence="1">Nucleus</location>
    </subcellularLocation>
</comment>
<dbReference type="SUPFAM" id="SSF47587">
    <property type="entry name" value="Domain of poly(ADP-ribose) polymerase"/>
    <property type="match status" value="1"/>
</dbReference>
<feature type="region of interest" description="Disordered" evidence="16">
    <location>
        <begin position="1"/>
        <end position="89"/>
    </location>
</feature>
<dbReference type="SMART" id="SM00773">
    <property type="entry name" value="WGR"/>
    <property type="match status" value="1"/>
</dbReference>
<keyword evidence="2 15" id="KW-0328">Glycosyltransferase</keyword>
<dbReference type="CDD" id="cd07997">
    <property type="entry name" value="WGR_PARP"/>
    <property type="match status" value="1"/>
</dbReference>
<feature type="region of interest" description="Disordered" evidence="16">
    <location>
        <begin position="216"/>
        <end position="248"/>
    </location>
</feature>
<dbReference type="InParanoid" id="A0A3N4LSR6"/>
<evidence type="ECO:0000256" key="11">
    <source>
        <dbReference type="ARBA" id="ARBA00023125"/>
    </source>
</evidence>
<evidence type="ECO:0000256" key="9">
    <source>
        <dbReference type="ARBA" id="ARBA00022833"/>
    </source>
</evidence>
<evidence type="ECO:0000256" key="10">
    <source>
        <dbReference type="ARBA" id="ARBA00023027"/>
    </source>
</evidence>
<keyword evidence="12" id="KW-0539">Nucleus</keyword>
<dbReference type="GO" id="GO:1990404">
    <property type="term" value="F:NAD+-protein mono-ADP-ribosyltransferase activity"/>
    <property type="evidence" value="ECO:0007669"/>
    <property type="project" value="TreeGrafter"/>
</dbReference>
<accession>A0A3N4LSR6</accession>
<dbReference type="FunFam" id="1.20.142.10:FF:000002">
    <property type="entry name" value="Poly [ADP-ribose] polymerase"/>
    <property type="match status" value="1"/>
</dbReference>
<dbReference type="Pfam" id="PF05406">
    <property type="entry name" value="WGR"/>
    <property type="match status" value="1"/>
</dbReference>
<evidence type="ECO:0000256" key="16">
    <source>
        <dbReference type="SAM" id="MobiDB-lite"/>
    </source>
</evidence>
<dbReference type="SUPFAM" id="SSF142921">
    <property type="entry name" value="WGR domain-like"/>
    <property type="match status" value="1"/>
</dbReference>
<dbReference type="EMBL" id="ML121536">
    <property type="protein sequence ID" value="RPB25860.1"/>
    <property type="molecule type" value="Genomic_DNA"/>
</dbReference>
<keyword evidence="7" id="KW-0013">ADP-ribosylation</keyword>
<evidence type="ECO:0000256" key="3">
    <source>
        <dbReference type="ARBA" id="ARBA00022679"/>
    </source>
</evidence>
<dbReference type="PROSITE" id="PS51977">
    <property type="entry name" value="WGR"/>
    <property type="match status" value="1"/>
</dbReference>
<dbReference type="PANTHER" id="PTHR10459:SF60">
    <property type="entry name" value="POLY [ADP-RIBOSE] POLYMERASE 2"/>
    <property type="match status" value="1"/>
</dbReference>
<organism evidence="20 21">
    <name type="scientific">Terfezia boudieri ATCC MYA-4762</name>
    <dbReference type="NCBI Taxonomy" id="1051890"/>
    <lineage>
        <taxon>Eukaryota</taxon>
        <taxon>Fungi</taxon>
        <taxon>Dikarya</taxon>
        <taxon>Ascomycota</taxon>
        <taxon>Pezizomycotina</taxon>
        <taxon>Pezizomycetes</taxon>
        <taxon>Pezizales</taxon>
        <taxon>Pezizaceae</taxon>
        <taxon>Terfezia</taxon>
    </lineage>
</organism>